<dbReference type="InterPro" id="IPR012338">
    <property type="entry name" value="Beta-lactam/transpept-like"/>
</dbReference>
<name>T1A191_9ZZZZ</name>
<dbReference type="Gene3D" id="3.30.450.330">
    <property type="match status" value="1"/>
</dbReference>
<protein>
    <submittedName>
        <fullName evidence="1">Peptidoglycan glycosyltransferase</fullName>
    </submittedName>
</protein>
<evidence type="ECO:0000313" key="1">
    <source>
        <dbReference type="EMBL" id="EQD54326.1"/>
    </source>
</evidence>
<sequence length="73" mass="7511">HLYTAVFAGVAPVNHPRLAAVVAIKEPSAGLYYGGDVSAPVFHTVIGRALRLLAVAPDQPLGPGNTLQGPVLQ</sequence>
<proteinExistence type="predicted"/>
<organism evidence="1">
    <name type="scientific">mine drainage metagenome</name>
    <dbReference type="NCBI Taxonomy" id="410659"/>
    <lineage>
        <taxon>unclassified sequences</taxon>
        <taxon>metagenomes</taxon>
        <taxon>ecological metagenomes</taxon>
    </lineage>
</organism>
<dbReference type="GO" id="GO:0016740">
    <property type="term" value="F:transferase activity"/>
    <property type="evidence" value="ECO:0007669"/>
    <property type="project" value="UniProtKB-KW"/>
</dbReference>
<feature type="non-terminal residue" evidence="1">
    <location>
        <position position="1"/>
    </location>
</feature>
<comment type="caution">
    <text evidence="1">The sequence shown here is derived from an EMBL/GenBank/DDBJ whole genome shotgun (WGS) entry which is preliminary data.</text>
</comment>
<keyword evidence="1" id="KW-0808">Transferase</keyword>
<dbReference type="EMBL" id="AUZX01008842">
    <property type="protein sequence ID" value="EQD54326.1"/>
    <property type="molecule type" value="Genomic_DNA"/>
</dbReference>
<reference evidence="1" key="2">
    <citation type="journal article" date="2014" name="ISME J.">
        <title>Microbial stratification in low pH oxic and suboxic macroscopic growths along an acid mine drainage.</title>
        <authorList>
            <person name="Mendez-Garcia C."/>
            <person name="Mesa V."/>
            <person name="Sprenger R.R."/>
            <person name="Richter M."/>
            <person name="Diez M.S."/>
            <person name="Solano J."/>
            <person name="Bargiela R."/>
            <person name="Golyshina O.V."/>
            <person name="Manteca A."/>
            <person name="Ramos J.L."/>
            <person name="Gallego J.R."/>
            <person name="Llorente I."/>
            <person name="Martins Dos Santos V.A."/>
            <person name="Jensen O.N."/>
            <person name="Pelaez A.I."/>
            <person name="Sanchez J."/>
            <person name="Ferrer M."/>
        </authorList>
    </citation>
    <scope>NUCLEOTIDE SEQUENCE</scope>
</reference>
<gene>
    <name evidence="1" type="ORF">B1A_12216</name>
</gene>
<dbReference type="SUPFAM" id="SSF56601">
    <property type="entry name" value="beta-lactamase/transpeptidase-like"/>
    <property type="match status" value="1"/>
</dbReference>
<dbReference type="AlphaFoldDB" id="T1A191"/>
<reference evidence="1" key="1">
    <citation type="submission" date="2013-08" db="EMBL/GenBank/DDBJ databases">
        <authorList>
            <person name="Mendez C."/>
            <person name="Richter M."/>
            <person name="Ferrer M."/>
            <person name="Sanchez J."/>
        </authorList>
    </citation>
    <scope>NUCLEOTIDE SEQUENCE</scope>
</reference>
<accession>T1A191</accession>